<sequence length="101" mass="11468">MWAQVQRVKTSPEGDAEVLEVFDQLRAIEQEDSGLLQTLVLRSQADPADVFVVVVFESEEKARAREVDPRRQEPLERIRGAMGNLLDGPPEFFDCDVLVNR</sequence>
<dbReference type="RefSeq" id="WP_194697943.1">
    <property type="nucleotide sequence ID" value="NZ_JADKPO010000032.1"/>
</dbReference>
<gene>
    <name evidence="2" type="ORF">ISU10_18660</name>
</gene>
<proteinExistence type="predicted"/>
<evidence type="ECO:0000313" key="3">
    <source>
        <dbReference type="Proteomes" id="UP000660668"/>
    </source>
</evidence>
<reference evidence="2" key="1">
    <citation type="submission" date="2020-11" db="EMBL/GenBank/DDBJ databases">
        <title>Nocardioides cynanchi sp. nov., isolated from soil of rhizosphere of Cynanchum wilfordii.</title>
        <authorList>
            <person name="Lee J.-S."/>
            <person name="Suh M.K."/>
            <person name="Kim J.-S."/>
        </authorList>
    </citation>
    <scope>NUCLEOTIDE SEQUENCE</scope>
    <source>
        <strain evidence="2">KCTC 19276</strain>
    </source>
</reference>
<dbReference type="Pfam" id="PF03992">
    <property type="entry name" value="ABM"/>
    <property type="match status" value="1"/>
</dbReference>
<evidence type="ECO:0000259" key="1">
    <source>
        <dbReference type="Pfam" id="PF03992"/>
    </source>
</evidence>
<dbReference type="AlphaFoldDB" id="A0A930YIJ9"/>
<name>A0A930YIJ9_9ACTN</name>
<organism evidence="2 3">
    <name type="scientific">Nocardioides agariphilus</name>
    <dbReference type="NCBI Taxonomy" id="433664"/>
    <lineage>
        <taxon>Bacteria</taxon>
        <taxon>Bacillati</taxon>
        <taxon>Actinomycetota</taxon>
        <taxon>Actinomycetes</taxon>
        <taxon>Propionibacteriales</taxon>
        <taxon>Nocardioidaceae</taxon>
        <taxon>Nocardioides</taxon>
    </lineage>
</organism>
<keyword evidence="3" id="KW-1185">Reference proteome</keyword>
<protein>
    <submittedName>
        <fullName evidence="2">Antibiotic biosynthesis monooxygenase</fullName>
    </submittedName>
</protein>
<accession>A0A930YIJ9</accession>
<dbReference type="Gene3D" id="3.30.70.100">
    <property type="match status" value="1"/>
</dbReference>
<dbReference type="Proteomes" id="UP000660668">
    <property type="component" value="Unassembled WGS sequence"/>
</dbReference>
<dbReference type="EMBL" id="JADKPO010000032">
    <property type="protein sequence ID" value="MBF4769796.1"/>
    <property type="molecule type" value="Genomic_DNA"/>
</dbReference>
<keyword evidence="2" id="KW-0503">Monooxygenase</keyword>
<dbReference type="InterPro" id="IPR011008">
    <property type="entry name" value="Dimeric_a/b-barrel"/>
</dbReference>
<comment type="caution">
    <text evidence="2">The sequence shown here is derived from an EMBL/GenBank/DDBJ whole genome shotgun (WGS) entry which is preliminary data.</text>
</comment>
<dbReference type="SUPFAM" id="SSF54909">
    <property type="entry name" value="Dimeric alpha+beta barrel"/>
    <property type="match status" value="1"/>
</dbReference>
<keyword evidence="2" id="KW-0560">Oxidoreductase</keyword>
<dbReference type="GO" id="GO:0004497">
    <property type="term" value="F:monooxygenase activity"/>
    <property type="evidence" value="ECO:0007669"/>
    <property type="project" value="UniProtKB-KW"/>
</dbReference>
<dbReference type="InterPro" id="IPR007138">
    <property type="entry name" value="ABM_dom"/>
</dbReference>
<evidence type="ECO:0000313" key="2">
    <source>
        <dbReference type="EMBL" id="MBF4769796.1"/>
    </source>
</evidence>
<feature type="domain" description="ABM" evidence="1">
    <location>
        <begin position="1"/>
        <end position="64"/>
    </location>
</feature>